<dbReference type="Proteomes" id="UP000253977">
    <property type="component" value="Unassembled WGS sequence"/>
</dbReference>
<evidence type="ECO:0000313" key="4">
    <source>
        <dbReference type="EMBL" id="RDD64547.1"/>
    </source>
</evidence>
<proteinExistence type="predicted"/>
<protein>
    <submittedName>
        <fullName evidence="4">GNAT family N-acetyltransferase</fullName>
    </submittedName>
</protein>
<dbReference type="GO" id="GO:0016747">
    <property type="term" value="F:acyltransferase activity, transferring groups other than amino-acyl groups"/>
    <property type="evidence" value="ECO:0007669"/>
    <property type="project" value="InterPro"/>
</dbReference>
<keyword evidence="2" id="KW-0012">Acyltransferase</keyword>
<feature type="domain" description="N-acetyltransferase" evidence="3">
    <location>
        <begin position="1"/>
        <end position="129"/>
    </location>
</feature>
<dbReference type="SUPFAM" id="SSF55729">
    <property type="entry name" value="Acyl-CoA N-acyltransferases (Nat)"/>
    <property type="match status" value="1"/>
</dbReference>
<dbReference type="Pfam" id="PF13508">
    <property type="entry name" value="Acetyltransf_7"/>
    <property type="match status" value="1"/>
</dbReference>
<evidence type="ECO:0000259" key="3">
    <source>
        <dbReference type="PROSITE" id="PS51186"/>
    </source>
</evidence>
<dbReference type="PANTHER" id="PTHR43877">
    <property type="entry name" value="AMINOALKYLPHOSPHONATE N-ACETYLTRANSFERASE-RELATED-RELATED"/>
    <property type="match status" value="1"/>
</dbReference>
<organism evidence="4 5">
    <name type="scientific">Thalassococcus profundi</name>
    <dbReference type="NCBI Taxonomy" id="2282382"/>
    <lineage>
        <taxon>Bacteria</taxon>
        <taxon>Pseudomonadati</taxon>
        <taxon>Pseudomonadota</taxon>
        <taxon>Alphaproteobacteria</taxon>
        <taxon>Rhodobacterales</taxon>
        <taxon>Roseobacteraceae</taxon>
        <taxon>Thalassococcus</taxon>
    </lineage>
</organism>
<dbReference type="OrthoDB" id="9803233at2"/>
<name>A0A369TK83_9RHOB</name>
<dbReference type="AlphaFoldDB" id="A0A369TK83"/>
<keyword evidence="1 4" id="KW-0808">Transferase</keyword>
<dbReference type="InterPro" id="IPR000182">
    <property type="entry name" value="GNAT_dom"/>
</dbReference>
<dbReference type="EMBL" id="QPMK01000021">
    <property type="protein sequence ID" value="RDD64547.1"/>
    <property type="molecule type" value="Genomic_DNA"/>
</dbReference>
<dbReference type="InterPro" id="IPR016181">
    <property type="entry name" value="Acyl_CoA_acyltransferase"/>
</dbReference>
<evidence type="ECO:0000256" key="1">
    <source>
        <dbReference type="ARBA" id="ARBA00022679"/>
    </source>
</evidence>
<gene>
    <name evidence="4" type="ORF">DU478_19865</name>
</gene>
<dbReference type="PROSITE" id="PS51186">
    <property type="entry name" value="GNAT"/>
    <property type="match status" value="1"/>
</dbReference>
<comment type="caution">
    <text evidence="4">The sequence shown here is derived from an EMBL/GenBank/DDBJ whole genome shotgun (WGS) entry which is preliminary data.</text>
</comment>
<accession>A0A369TK83</accession>
<keyword evidence="5" id="KW-1185">Reference proteome</keyword>
<dbReference type="Gene3D" id="3.40.630.30">
    <property type="match status" value="1"/>
</dbReference>
<dbReference type="InterPro" id="IPR050832">
    <property type="entry name" value="Bact_Acetyltransf"/>
</dbReference>
<evidence type="ECO:0000256" key="2">
    <source>
        <dbReference type="ARBA" id="ARBA00023315"/>
    </source>
</evidence>
<evidence type="ECO:0000313" key="5">
    <source>
        <dbReference type="Proteomes" id="UP000253977"/>
    </source>
</evidence>
<reference evidence="4 5" key="1">
    <citation type="submission" date="2018-07" db="EMBL/GenBank/DDBJ databases">
        <title>Thalassococcus profundi sp. nov., a marine bacterium isolated from deep seawater of Okinawa Trough.</title>
        <authorList>
            <person name="Yu M."/>
        </authorList>
    </citation>
    <scope>NUCLEOTIDE SEQUENCE [LARGE SCALE GENOMIC DNA]</scope>
    <source>
        <strain evidence="4 5">WRAS1</strain>
    </source>
</reference>
<dbReference type="PANTHER" id="PTHR43877:SF5">
    <property type="entry name" value="BLL8307 PROTEIN"/>
    <property type="match status" value="1"/>
</dbReference>
<sequence>MRAQTPPDSCHVKTAEELTASGAQIFVLRDAEGAVQAIGAFETIGPGAVELKSMHTAEAARGQGLGRRLLEGLLHEARRAGADSAWLETGAEPGFAAARRLYESAGFVPCPPFAHYRPDPLSVFMTRRL</sequence>